<dbReference type="GeneID" id="39586462"/>
<evidence type="ECO:0000313" key="2">
    <source>
        <dbReference type="EMBL" id="RSH78993.1"/>
    </source>
</evidence>
<dbReference type="OrthoDB" id="10682070at2759"/>
<dbReference type="Proteomes" id="UP000279236">
    <property type="component" value="Unassembled WGS sequence"/>
</dbReference>
<proteinExistence type="predicted"/>
<evidence type="ECO:0000256" key="1">
    <source>
        <dbReference type="SAM" id="MobiDB-lite"/>
    </source>
</evidence>
<organism evidence="2 3">
    <name type="scientific">Apiotrichum porosum</name>
    <dbReference type="NCBI Taxonomy" id="105984"/>
    <lineage>
        <taxon>Eukaryota</taxon>
        <taxon>Fungi</taxon>
        <taxon>Dikarya</taxon>
        <taxon>Basidiomycota</taxon>
        <taxon>Agaricomycotina</taxon>
        <taxon>Tremellomycetes</taxon>
        <taxon>Trichosporonales</taxon>
        <taxon>Trichosporonaceae</taxon>
        <taxon>Apiotrichum</taxon>
    </lineage>
</organism>
<accession>A0A427XJN1</accession>
<comment type="caution">
    <text evidence="2">The sequence shown here is derived from an EMBL/GenBank/DDBJ whole genome shotgun (WGS) entry which is preliminary data.</text>
</comment>
<dbReference type="AlphaFoldDB" id="A0A427XJN1"/>
<dbReference type="RefSeq" id="XP_028474140.1">
    <property type="nucleotide sequence ID" value="XM_028617677.1"/>
</dbReference>
<dbReference type="EMBL" id="RSCE01000011">
    <property type="protein sequence ID" value="RSH78993.1"/>
    <property type="molecule type" value="Genomic_DNA"/>
</dbReference>
<protein>
    <recommendedName>
        <fullName evidence="4">F-box domain-containing protein</fullName>
    </recommendedName>
</protein>
<feature type="region of interest" description="Disordered" evidence="1">
    <location>
        <begin position="66"/>
        <end position="85"/>
    </location>
</feature>
<evidence type="ECO:0000313" key="3">
    <source>
        <dbReference type="Proteomes" id="UP000279236"/>
    </source>
</evidence>
<gene>
    <name evidence="2" type="ORF">EHS24_001919</name>
</gene>
<keyword evidence="3" id="KW-1185">Reference proteome</keyword>
<reference evidence="2 3" key="1">
    <citation type="submission" date="2018-11" db="EMBL/GenBank/DDBJ databases">
        <title>Genome sequence of Apiotrichum porosum DSM 27194.</title>
        <authorList>
            <person name="Aliyu H."/>
            <person name="Gorte O."/>
            <person name="Ochsenreither K."/>
        </authorList>
    </citation>
    <scope>NUCLEOTIDE SEQUENCE [LARGE SCALE GENOMIC DNA]</scope>
    <source>
        <strain evidence="2 3">DSM 27194</strain>
    </source>
</reference>
<name>A0A427XJN1_9TREE</name>
<sequence length="332" mass="37714">MSGQPALLQHDMFPGIFDCILDYASRDVLFAFRATCRTNRDRVDARISRHLSLWLIDDSTMLSTPGDQRVPALRSPGPGEDPKAASIARRRALGLTRILDYNLEPHFASLPDQETMDGLCNVQTVRHWSGHTRQTYPISFPTYIEFVNMHCRAEIWAGQMRWRQPPECEAELAQEGVRRWIVNARYQTRDTGLASAIIQLVVQPAAAETLREMVILVTEHSYGGYKRSHDAPPPPPQYGMLQSVIERIASTLPNIQYTLVLDDKFNPVWFGLPEETSPEQFRTAVAQAVLNEVSRDKTESELLRAMDAFQLMSLEEYQSHVGNQQFELQTLG</sequence>
<evidence type="ECO:0008006" key="4">
    <source>
        <dbReference type="Google" id="ProtNLM"/>
    </source>
</evidence>